<dbReference type="OrthoDB" id="10019422at2759"/>
<reference evidence="4 5" key="1">
    <citation type="journal article" date="2020" name="ISME J.">
        <title>Uncovering the hidden diversity of litter-decomposition mechanisms in mushroom-forming fungi.</title>
        <authorList>
            <person name="Floudas D."/>
            <person name="Bentzer J."/>
            <person name="Ahren D."/>
            <person name="Johansson T."/>
            <person name="Persson P."/>
            <person name="Tunlid A."/>
        </authorList>
    </citation>
    <scope>NUCLEOTIDE SEQUENCE [LARGE SCALE GENOMIC DNA]</scope>
    <source>
        <strain evidence="4 5">CBS 661.87</strain>
    </source>
</reference>
<feature type="region of interest" description="Disordered" evidence="2">
    <location>
        <begin position="218"/>
        <end position="293"/>
    </location>
</feature>
<feature type="region of interest" description="Disordered" evidence="2">
    <location>
        <begin position="170"/>
        <end position="203"/>
    </location>
</feature>
<comment type="caution">
    <text evidence="4">The sequence shown here is derived from an EMBL/GenBank/DDBJ whole genome shotgun (WGS) entry which is preliminary data.</text>
</comment>
<dbReference type="InterPro" id="IPR013087">
    <property type="entry name" value="Znf_C2H2_type"/>
</dbReference>
<accession>A0A8H5M3V0</accession>
<keyword evidence="1" id="KW-0863">Zinc-finger</keyword>
<keyword evidence="1" id="KW-0862">Zinc</keyword>
<keyword evidence="1" id="KW-0479">Metal-binding</keyword>
<keyword evidence="5" id="KW-1185">Reference proteome</keyword>
<evidence type="ECO:0000313" key="5">
    <source>
        <dbReference type="Proteomes" id="UP000565441"/>
    </source>
</evidence>
<organism evidence="4 5">
    <name type="scientific">Tricholomella constricta</name>
    <dbReference type="NCBI Taxonomy" id="117010"/>
    <lineage>
        <taxon>Eukaryota</taxon>
        <taxon>Fungi</taxon>
        <taxon>Dikarya</taxon>
        <taxon>Basidiomycota</taxon>
        <taxon>Agaricomycotina</taxon>
        <taxon>Agaricomycetes</taxon>
        <taxon>Agaricomycetidae</taxon>
        <taxon>Agaricales</taxon>
        <taxon>Tricholomatineae</taxon>
        <taxon>Lyophyllaceae</taxon>
        <taxon>Tricholomella</taxon>
    </lineage>
</organism>
<feature type="domain" description="C2H2-type" evidence="3">
    <location>
        <begin position="330"/>
        <end position="360"/>
    </location>
</feature>
<evidence type="ECO:0000256" key="2">
    <source>
        <dbReference type="SAM" id="MobiDB-lite"/>
    </source>
</evidence>
<feature type="compositionally biased region" description="Basic and acidic residues" evidence="2">
    <location>
        <begin position="218"/>
        <end position="230"/>
    </location>
</feature>
<evidence type="ECO:0000259" key="3">
    <source>
        <dbReference type="PROSITE" id="PS50157"/>
    </source>
</evidence>
<feature type="compositionally biased region" description="Polar residues" evidence="2">
    <location>
        <begin position="249"/>
        <end position="261"/>
    </location>
</feature>
<dbReference type="EMBL" id="JAACJP010000015">
    <property type="protein sequence ID" value="KAF5379716.1"/>
    <property type="molecule type" value="Genomic_DNA"/>
</dbReference>
<proteinExistence type="predicted"/>
<gene>
    <name evidence="4" type="ORF">D9615_005717</name>
</gene>
<name>A0A8H5M3V0_9AGAR</name>
<dbReference type="Proteomes" id="UP000565441">
    <property type="component" value="Unassembled WGS sequence"/>
</dbReference>
<dbReference type="Gene3D" id="3.30.160.60">
    <property type="entry name" value="Classic Zinc Finger"/>
    <property type="match status" value="1"/>
</dbReference>
<dbReference type="GO" id="GO:0008270">
    <property type="term" value="F:zinc ion binding"/>
    <property type="evidence" value="ECO:0007669"/>
    <property type="project" value="UniProtKB-KW"/>
</dbReference>
<evidence type="ECO:0000256" key="1">
    <source>
        <dbReference type="PROSITE-ProRule" id="PRU00042"/>
    </source>
</evidence>
<dbReference type="PROSITE" id="PS50157">
    <property type="entry name" value="ZINC_FINGER_C2H2_2"/>
    <property type="match status" value="1"/>
</dbReference>
<evidence type="ECO:0000313" key="4">
    <source>
        <dbReference type="EMBL" id="KAF5379716.1"/>
    </source>
</evidence>
<dbReference type="AlphaFoldDB" id="A0A8H5M3V0"/>
<sequence length="395" mass="44300">MDSFFTTHSLNVSNDPFSMSLPSFDPTTTFFDPFASSDWPWAIGPKLEPTWAVPTQPPPVALSQTQLDAFKYELASPVPSPCDFFFEIEPDTTNYETCYDEFMENKLSVLEELVEKAKATSVEEPLPIPPPEASTPVVSLESLFEGAFTLPDTFMDDFWQEAITASKHIIESPSPSTSSSASTFTSVVTPPSSTFSFSHSSETEDMNSLLDQWEKDMESASIDDNPKDGDYEPFQIRNQSPVARRKNFKQQQHQQPSTNMDNLAEPFPNVQAAAPKAKPKRKALQSDLPRDSKRQKVDHEVVCRINGCRHISKTRFECFKHRETHFPGRFQCPHPACRKIFVRSSSLSRHLKRPRNAECGSFSGGPSNWGVGLVNFALHPPAWLAPGFLDEITDV</sequence>
<feature type="compositionally biased region" description="Low complexity" evidence="2">
    <location>
        <begin position="172"/>
        <end position="200"/>
    </location>
</feature>
<protein>
    <recommendedName>
        <fullName evidence="3">C2H2-type domain-containing protein</fullName>
    </recommendedName>
</protein>